<evidence type="ECO:0000313" key="2">
    <source>
        <dbReference type="Proteomes" id="UP001152799"/>
    </source>
</evidence>
<proteinExistence type="predicted"/>
<keyword evidence="2" id="KW-1185">Reference proteome</keyword>
<organism evidence="1 2">
    <name type="scientific">Ceutorhynchus assimilis</name>
    <name type="common">cabbage seed weevil</name>
    <dbReference type="NCBI Taxonomy" id="467358"/>
    <lineage>
        <taxon>Eukaryota</taxon>
        <taxon>Metazoa</taxon>
        <taxon>Ecdysozoa</taxon>
        <taxon>Arthropoda</taxon>
        <taxon>Hexapoda</taxon>
        <taxon>Insecta</taxon>
        <taxon>Pterygota</taxon>
        <taxon>Neoptera</taxon>
        <taxon>Endopterygota</taxon>
        <taxon>Coleoptera</taxon>
        <taxon>Polyphaga</taxon>
        <taxon>Cucujiformia</taxon>
        <taxon>Curculionidae</taxon>
        <taxon>Ceutorhynchinae</taxon>
        <taxon>Ceutorhynchus</taxon>
    </lineage>
</organism>
<dbReference type="Proteomes" id="UP001152799">
    <property type="component" value="Chromosome 13"/>
</dbReference>
<sequence length="200" mass="23254">MSTLDLRCAGFHALTGCDYNPAFFKKGKQRPFIILKKKYQYQEAFMKFGDLKSFTDHDIQQDMFNTIQKFICDVYNVTEIIDVDAARLQLFINSYTVSSVNEKFHRKNIKNFDATNLPPCKSEPLQQFRRANYIASIWNNANTKLPSIFTPENNGWTLKENQYHFNWFDVDQLPAFVSESLQEDTEKAASVDNDGEDDDD</sequence>
<dbReference type="OrthoDB" id="6781714at2759"/>
<dbReference type="AlphaFoldDB" id="A0A9N9MHT0"/>
<evidence type="ECO:0000313" key="1">
    <source>
        <dbReference type="EMBL" id="CAG9763424.1"/>
    </source>
</evidence>
<dbReference type="EMBL" id="OU892289">
    <property type="protein sequence ID" value="CAG9763424.1"/>
    <property type="molecule type" value="Genomic_DNA"/>
</dbReference>
<accession>A0A9N9MHT0</accession>
<reference evidence="1" key="1">
    <citation type="submission" date="2022-01" db="EMBL/GenBank/DDBJ databases">
        <authorList>
            <person name="King R."/>
        </authorList>
    </citation>
    <scope>NUCLEOTIDE SEQUENCE</scope>
</reference>
<protein>
    <submittedName>
        <fullName evidence="1">Uncharacterized protein</fullName>
    </submittedName>
</protein>
<name>A0A9N9MHT0_9CUCU</name>
<gene>
    <name evidence="1" type="ORF">CEUTPL_LOCUS4089</name>
</gene>